<evidence type="ECO:0000256" key="2">
    <source>
        <dbReference type="ARBA" id="ARBA00022737"/>
    </source>
</evidence>
<feature type="repeat" description="PPR" evidence="3">
    <location>
        <begin position="551"/>
        <end position="585"/>
    </location>
</feature>
<dbReference type="PANTHER" id="PTHR46128">
    <property type="entry name" value="MITOCHONDRIAL GROUP I INTRON SPLICING FACTOR CCM1"/>
    <property type="match status" value="1"/>
</dbReference>
<keyword evidence="5" id="KW-1185">Reference proteome</keyword>
<evidence type="ECO:0000313" key="5">
    <source>
        <dbReference type="Proteomes" id="UP000825729"/>
    </source>
</evidence>
<dbReference type="Proteomes" id="UP000825729">
    <property type="component" value="Unassembled WGS sequence"/>
</dbReference>
<evidence type="ECO:0000256" key="3">
    <source>
        <dbReference type="PROSITE-ProRule" id="PRU00708"/>
    </source>
</evidence>
<feature type="repeat" description="PPR" evidence="3">
    <location>
        <begin position="206"/>
        <end position="240"/>
    </location>
</feature>
<dbReference type="Pfam" id="PF13041">
    <property type="entry name" value="PPR_2"/>
    <property type="match status" value="4"/>
</dbReference>
<sequence length="650" mass="73826">MAWGVSIFTMRYSSDESCQKLRMILLLLPKGYSTISRSHICYLKWPSLFRPASCQNFGVPYKFSWFAPFATLVNSRAVEPTCHGQIIPLKDSPVNSFVNLESVNIIEILKRLSKNPNAALSFFNDTKNRRCFPDVDSYTTMIQILCSSKLHVKLKFFLGEMELERFGLSPNIYSFTILFKFLVKENKQDEVKNVFQQMQQLDIKPDIFIYTTLMKGMCSIGKSSCAYELLQEIRGSGIQVGTVSYNVVIRGFCCEMRLSEAEDVLEDMRKQGIVADTFSYSYIIHGHCKSGDFSRALSYYDKFVSEDCGLLPDKVLYSIVIHAHCKLKNMRKVNELFNKMKDQGLVPDVIHYTTVMNGYFHLGELSGGLAFFSSMLKIGITPDIVTYKSLADLYLRKGYRQEIFHLLENLNYMLECGLSSSPKKETQVLSHSSANGVKLLNPYSVVYGTVIEGFCQGGKGIRPDVVTYTVLLNALFKESFYYSSAHGNTKPIDSEEFRAMSFDLLTEMIEMEVELDVSCYTVLIDGHFKMDCVDDAEYLFHCMTNRGLKPDVIAYSALLAGYCWHGNVAKAQNLVNKLRAGGIMDDHTLSLLEQRFMKAKQMGIRHKVCVRKHFELYAVLWWVWLCALEAVKDEGADLAKGVRCLVTLGC</sequence>
<reference evidence="4 5" key="1">
    <citation type="submission" date="2021-07" db="EMBL/GenBank/DDBJ databases">
        <title>The Aristolochia fimbriata genome: insights into angiosperm evolution, floral development and chemical biosynthesis.</title>
        <authorList>
            <person name="Jiao Y."/>
        </authorList>
    </citation>
    <scope>NUCLEOTIDE SEQUENCE [LARGE SCALE GENOMIC DNA]</scope>
    <source>
        <strain evidence="4">IBCAS-2021</strain>
        <tissue evidence="4">Leaf</tissue>
    </source>
</reference>
<dbReference type="Gene3D" id="1.25.40.10">
    <property type="entry name" value="Tetratricopeptide repeat domain"/>
    <property type="match status" value="4"/>
</dbReference>
<feature type="repeat" description="PPR" evidence="3">
    <location>
        <begin position="276"/>
        <end position="310"/>
    </location>
</feature>
<name>A0AAV7E520_ARIFI</name>
<dbReference type="PROSITE" id="PS51375">
    <property type="entry name" value="PPR"/>
    <property type="match status" value="8"/>
</dbReference>
<proteinExistence type="inferred from homology"/>
<evidence type="ECO:0000313" key="4">
    <source>
        <dbReference type="EMBL" id="KAG9442512.1"/>
    </source>
</evidence>
<accession>A0AAV7E520</accession>
<feature type="repeat" description="PPR" evidence="3">
    <location>
        <begin position="171"/>
        <end position="205"/>
    </location>
</feature>
<dbReference type="InterPro" id="IPR011990">
    <property type="entry name" value="TPR-like_helical_dom_sf"/>
</dbReference>
<comment type="caution">
    <text evidence="4">The sequence shown here is derived from an EMBL/GenBank/DDBJ whole genome shotgun (WGS) entry which is preliminary data.</text>
</comment>
<feature type="repeat" description="PPR" evidence="3">
    <location>
        <begin position="313"/>
        <end position="347"/>
    </location>
</feature>
<feature type="repeat" description="PPR" evidence="3">
    <location>
        <begin position="241"/>
        <end position="275"/>
    </location>
</feature>
<evidence type="ECO:0008006" key="6">
    <source>
        <dbReference type="Google" id="ProtNLM"/>
    </source>
</evidence>
<dbReference type="InterPro" id="IPR002885">
    <property type="entry name" value="PPR_rpt"/>
</dbReference>
<dbReference type="PANTHER" id="PTHR46128:SF356">
    <property type="entry name" value="PENTACOTRIPEPTIDE-REPEAT REGION OF PRORP DOMAIN-CONTAINING PROTEIN"/>
    <property type="match status" value="1"/>
</dbReference>
<feature type="repeat" description="PPR" evidence="3">
    <location>
        <begin position="516"/>
        <end position="550"/>
    </location>
</feature>
<dbReference type="InterPro" id="IPR050872">
    <property type="entry name" value="PPR_P_subfamily"/>
</dbReference>
<keyword evidence="2" id="KW-0677">Repeat</keyword>
<dbReference type="Pfam" id="PF01535">
    <property type="entry name" value="PPR"/>
    <property type="match status" value="2"/>
</dbReference>
<dbReference type="NCBIfam" id="TIGR00756">
    <property type="entry name" value="PPR"/>
    <property type="match status" value="7"/>
</dbReference>
<dbReference type="AlphaFoldDB" id="A0AAV7E520"/>
<organism evidence="4 5">
    <name type="scientific">Aristolochia fimbriata</name>
    <name type="common">White veined hardy Dutchman's pipe vine</name>
    <dbReference type="NCBI Taxonomy" id="158543"/>
    <lineage>
        <taxon>Eukaryota</taxon>
        <taxon>Viridiplantae</taxon>
        <taxon>Streptophyta</taxon>
        <taxon>Embryophyta</taxon>
        <taxon>Tracheophyta</taxon>
        <taxon>Spermatophyta</taxon>
        <taxon>Magnoliopsida</taxon>
        <taxon>Magnoliidae</taxon>
        <taxon>Piperales</taxon>
        <taxon>Aristolochiaceae</taxon>
        <taxon>Aristolochia</taxon>
    </lineage>
</organism>
<protein>
    <recommendedName>
        <fullName evidence="6">Pentatricopeptide repeat-containing protein</fullName>
    </recommendedName>
</protein>
<dbReference type="EMBL" id="JAINDJ010000007">
    <property type="protein sequence ID" value="KAG9442512.1"/>
    <property type="molecule type" value="Genomic_DNA"/>
</dbReference>
<feature type="repeat" description="PPR" evidence="3">
    <location>
        <begin position="348"/>
        <end position="382"/>
    </location>
</feature>
<gene>
    <name evidence="4" type="ORF">H6P81_018366</name>
</gene>
<comment type="similarity">
    <text evidence="1">Belongs to the PPR family. P subfamily.</text>
</comment>
<evidence type="ECO:0000256" key="1">
    <source>
        <dbReference type="ARBA" id="ARBA00007626"/>
    </source>
</evidence>